<evidence type="ECO:0000259" key="2">
    <source>
        <dbReference type="Pfam" id="PF04892"/>
    </source>
</evidence>
<reference evidence="4" key="1">
    <citation type="submission" date="2017-08" db="EMBL/GenBank/DDBJ databases">
        <authorList>
            <person name="Huang Z."/>
        </authorList>
    </citation>
    <scope>NUCLEOTIDE SEQUENCE [LARGE SCALE GENOMIC DNA]</scope>
    <source>
        <strain evidence="4">SA5d-4</strain>
    </source>
</reference>
<feature type="transmembrane region" description="Helical" evidence="1">
    <location>
        <begin position="97"/>
        <end position="116"/>
    </location>
</feature>
<evidence type="ECO:0000313" key="3">
    <source>
        <dbReference type="EMBL" id="OZM57032.1"/>
    </source>
</evidence>
<keyword evidence="1" id="KW-0472">Membrane</keyword>
<evidence type="ECO:0000256" key="1">
    <source>
        <dbReference type="SAM" id="Phobius"/>
    </source>
</evidence>
<keyword evidence="4" id="KW-1185">Reference proteome</keyword>
<dbReference type="RefSeq" id="WP_094924634.1">
    <property type="nucleotide sequence ID" value="NZ_NPIA01000004.1"/>
</dbReference>
<sequence length="158" mass="19000">MEIEKNDISYSYLRTRIKRFAFLCFVLYFFFLGYITLFTYNYYVYGPSFNVVIFDSIKLMLRSGNYWLFFKNVIGNVLLFMPLGFLLPLIHRKMRNFFYMFATGWLLSTFIELIQYTVAKRIFDIDDILLNTIGTVVGFILFHLFAFIYKLTIKIFVK</sequence>
<feature type="transmembrane region" description="Helical" evidence="1">
    <location>
        <begin position="65"/>
        <end position="90"/>
    </location>
</feature>
<keyword evidence="1" id="KW-1133">Transmembrane helix</keyword>
<dbReference type="Pfam" id="PF04892">
    <property type="entry name" value="VanZ"/>
    <property type="match status" value="1"/>
</dbReference>
<dbReference type="InterPro" id="IPR006976">
    <property type="entry name" value="VanZ-like"/>
</dbReference>
<dbReference type="EMBL" id="NPIA01000004">
    <property type="protein sequence ID" value="OZM57032.1"/>
    <property type="molecule type" value="Genomic_DNA"/>
</dbReference>
<dbReference type="AlphaFoldDB" id="A0A263BU11"/>
<feature type="transmembrane region" description="Helical" evidence="1">
    <location>
        <begin position="128"/>
        <end position="149"/>
    </location>
</feature>
<dbReference type="InterPro" id="IPR053150">
    <property type="entry name" value="Teicoplanin_resist-assoc"/>
</dbReference>
<keyword evidence="1" id="KW-0812">Transmembrane</keyword>
<proteinExistence type="predicted"/>
<feature type="transmembrane region" description="Helical" evidence="1">
    <location>
        <begin position="20"/>
        <end position="45"/>
    </location>
</feature>
<accession>A0A263BU11</accession>
<reference evidence="3 4" key="2">
    <citation type="submission" date="2017-09" db="EMBL/GenBank/DDBJ databases">
        <title>Bacillus patelloidae sp. nov., isolated from the intestinal tract of a marine limpet.</title>
        <authorList>
            <person name="Liu R."/>
            <person name="Dong C."/>
            <person name="Shao Z."/>
        </authorList>
    </citation>
    <scope>NUCLEOTIDE SEQUENCE [LARGE SCALE GENOMIC DNA]</scope>
    <source>
        <strain evidence="3 4">SA5d-4</strain>
    </source>
</reference>
<dbReference type="PANTHER" id="PTHR36834">
    <property type="entry name" value="MEMBRANE PROTEIN-RELATED"/>
    <property type="match status" value="1"/>
</dbReference>
<evidence type="ECO:0000313" key="4">
    <source>
        <dbReference type="Proteomes" id="UP000217083"/>
    </source>
</evidence>
<organism evidence="3 4">
    <name type="scientific">Lottiidibacillus patelloidae</name>
    <dbReference type="NCBI Taxonomy" id="2670334"/>
    <lineage>
        <taxon>Bacteria</taxon>
        <taxon>Bacillati</taxon>
        <taxon>Bacillota</taxon>
        <taxon>Bacilli</taxon>
        <taxon>Bacillales</taxon>
        <taxon>Bacillaceae</taxon>
        <taxon>Lottiidibacillus</taxon>
    </lineage>
</organism>
<dbReference type="PANTHER" id="PTHR36834:SF1">
    <property type="entry name" value="INTEGRAL MEMBRANE PROTEIN"/>
    <property type="match status" value="1"/>
</dbReference>
<dbReference type="Proteomes" id="UP000217083">
    <property type="component" value="Unassembled WGS sequence"/>
</dbReference>
<protein>
    <recommendedName>
        <fullName evidence="2">VanZ-like domain-containing protein</fullName>
    </recommendedName>
</protein>
<name>A0A263BU11_9BACI</name>
<gene>
    <name evidence="3" type="ORF">CIB95_09690</name>
</gene>
<comment type="caution">
    <text evidence="3">The sequence shown here is derived from an EMBL/GenBank/DDBJ whole genome shotgun (WGS) entry which is preliminary data.</text>
</comment>
<feature type="domain" description="VanZ-like" evidence="2">
    <location>
        <begin position="25"/>
        <end position="145"/>
    </location>
</feature>